<dbReference type="Proteomes" id="UP001218218">
    <property type="component" value="Unassembled WGS sequence"/>
</dbReference>
<protein>
    <submittedName>
        <fullName evidence="1">Uncharacterized protein</fullName>
    </submittedName>
</protein>
<comment type="caution">
    <text evidence="1">The sequence shown here is derived from an EMBL/GenBank/DDBJ whole genome shotgun (WGS) entry which is preliminary data.</text>
</comment>
<gene>
    <name evidence="1" type="ORF">DFH08DRAFT_956863</name>
</gene>
<proteinExistence type="predicted"/>
<evidence type="ECO:0000313" key="2">
    <source>
        <dbReference type="Proteomes" id="UP001218218"/>
    </source>
</evidence>
<dbReference type="AlphaFoldDB" id="A0AAD7EUI4"/>
<keyword evidence="2" id="KW-1185">Reference proteome</keyword>
<accession>A0AAD7EUI4</accession>
<evidence type="ECO:0000313" key="1">
    <source>
        <dbReference type="EMBL" id="KAJ7352049.1"/>
    </source>
</evidence>
<dbReference type="EMBL" id="JARIHO010000012">
    <property type="protein sequence ID" value="KAJ7352049.1"/>
    <property type="molecule type" value="Genomic_DNA"/>
</dbReference>
<sequence>MLYTGIPTRWMTPDPDENEYEEANDQDTIFHLPSFIFDLNFTGKTDIPVSDYHEICSSSWPNVPAFSPEVINTFHAAPQLLDGDPILKARSKSFAEGMMASPPHGISTLLLNPPPADHLCHRRLWWLPRGHNMLSLVPMAIHPRFVREEREEIEDTHKLCVLEADIAHEQKIHNVAESHLILLPPSLPSCVFVLPPANINNEITSPMSEELVLPVSLSAHASPEHAVTAFQIIPTLFACFQSFFRSDPDPDAQDTECAEDTFNADSE</sequence>
<organism evidence="1 2">
    <name type="scientific">Mycena albidolilacea</name>
    <dbReference type="NCBI Taxonomy" id="1033008"/>
    <lineage>
        <taxon>Eukaryota</taxon>
        <taxon>Fungi</taxon>
        <taxon>Dikarya</taxon>
        <taxon>Basidiomycota</taxon>
        <taxon>Agaricomycotina</taxon>
        <taxon>Agaricomycetes</taxon>
        <taxon>Agaricomycetidae</taxon>
        <taxon>Agaricales</taxon>
        <taxon>Marasmiineae</taxon>
        <taxon>Mycenaceae</taxon>
        <taxon>Mycena</taxon>
    </lineage>
</organism>
<name>A0AAD7EUI4_9AGAR</name>
<reference evidence="1" key="1">
    <citation type="submission" date="2023-03" db="EMBL/GenBank/DDBJ databases">
        <title>Massive genome expansion in bonnet fungi (Mycena s.s.) driven by repeated elements and novel gene families across ecological guilds.</title>
        <authorList>
            <consortium name="Lawrence Berkeley National Laboratory"/>
            <person name="Harder C.B."/>
            <person name="Miyauchi S."/>
            <person name="Viragh M."/>
            <person name="Kuo A."/>
            <person name="Thoen E."/>
            <person name="Andreopoulos B."/>
            <person name="Lu D."/>
            <person name="Skrede I."/>
            <person name="Drula E."/>
            <person name="Henrissat B."/>
            <person name="Morin E."/>
            <person name="Kohler A."/>
            <person name="Barry K."/>
            <person name="LaButti K."/>
            <person name="Morin E."/>
            <person name="Salamov A."/>
            <person name="Lipzen A."/>
            <person name="Mereny Z."/>
            <person name="Hegedus B."/>
            <person name="Baldrian P."/>
            <person name="Stursova M."/>
            <person name="Weitz H."/>
            <person name="Taylor A."/>
            <person name="Grigoriev I.V."/>
            <person name="Nagy L.G."/>
            <person name="Martin F."/>
            <person name="Kauserud H."/>
        </authorList>
    </citation>
    <scope>NUCLEOTIDE SEQUENCE</scope>
    <source>
        <strain evidence="1">CBHHK002</strain>
    </source>
</reference>